<evidence type="ECO:0000313" key="6">
    <source>
        <dbReference type="Proteomes" id="UP001595997"/>
    </source>
</evidence>
<dbReference type="PANTHER" id="PTHR11022">
    <property type="entry name" value="PEPTIDOGLYCAN RECOGNITION PROTEIN"/>
    <property type="match status" value="1"/>
</dbReference>
<evidence type="ECO:0000256" key="3">
    <source>
        <dbReference type="SAM" id="SignalP"/>
    </source>
</evidence>
<dbReference type="Proteomes" id="UP001595997">
    <property type="component" value="Unassembled WGS sequence"/>
</dbReference>
<feature type="chain" id="PRO_5047224956" evidence="3">
    <location>
        <begin position="29"/>
        <end position="498"/>
    </location>
</feature>
<dbReference type="PANTHER" id="PTHR11022:SF41">
    <property type="entry name" value="PEPTIDOGLYCAN-RECOGNITION PROTEIN LC-RELATED"/>
    <property type="match status" value="1"/>
</dbReference>
<protein>
    <submittedName>
        <fullName evidence="5">Peptidoglycan recognition protein</fullName>
    </submittedName>
</protein>
<feature type="compositionally biased region" description="Low complexity" evidence="2">
    <location>
        <begin position="35"/>
        <end position="48"/>
    </location>
</feature>
<dbReference type="InterPro" id="IPR015510">
    <property type="entry name" value="PGRP"/>
</dbReference>
<dbReference type="Gene3D" id="3.40.80.10">
    <property type="entry name" value="Peptidoglycan recognition protein-like"/>
    <property type="match status" value="1"/>
</dbReference>
<keyword evidence="6" id="KW-1185">Reference proteome</keyword>
<dbReference type="CDD" id="cd06583">
    <property type="entry name" value="PGRP"/>
    <property type="match status" value="1"/>
</dbReference>
<comment type="similarity">
    <text evidence="1">Belongs to the N-acetylmuramoyl-L-alanine amidase 2 family.</text>
</comment>
<evidence type="ECO:0000256" key="1">
    <source>
        <dbReference type="ARBA" id="ARBA00007553"/>
    </source>
</evidence>
<keyword evidence="3" id="KW-0732">Signal</keyword>
<gene>
    <name evidence="5" type="ORF">ACFPA8_17705</name>
</gene>
<reference evidence="6" key="1">
    <citation type="journal article" date="2019" name="Int. J. Syst. Evol. Microbiol.">
        <title>The Global Catalogue of Microorganisms (GCM) 10K type strain sequencing project: providing services to taxonomists for standard genome sequencing and annotation.</title>
        <authorList>
            <consortium name="The Broad Institute Genomics Platform"/>
            <consortium name="The Broad Institute Genome Sequencing Center for Infectious Disease"/>
            <person name="Wu L."/>
            <person name="Ma J."/>
        </authorList>
    </citation>
    <scope>NUCLEOTIDE SEQUENCE [LARGE SCALE GENOMIC DNA]</scope>
    <source>
        <strain evidence="6">CGMCC 4.7357</strain>
    </source>
</reference>
<dbReference type="EMBL" id="JBHSFH010000008">
    <property type="protein sequence ID" value="MFC4495960.1"/>
    <property type="molecule type" value="Genomic_DNA"/>
</dbReference>
<evidence type="ECO:0000256" key="2">
    <source>
        <dbReference type="SAM" id="MobiDB-lite"/>
    </source>
</evidence>
<feature type="region of interest" description="Disordered" evidence="2">
    <location>
        <begin position="119"/>
        <end position="309"/>
    </location>
</feature>
<dbReference type="InterPro" id="IPR006619">
    <property type="entry name" value="PGRP_domain_met/bac"/>
</dbReference>
<dbReference type="RefSeq" id="WP_386449579.1">
    <property type="nucleotide sequence ID" value="NZ_JBHSFH010000008.1"/>
</dbReference>
<dbReference type="SMART" id="SM00701">
    <property type="entry name" value="PGRP"/>
    <property type="match status" value="1"/>
</dbReference>
<dbReference type="InterPro" id="IPR002502">
    <property type="entry name" value="Amidase_domain"/>
</dbReference>
<feature type="compositionally biased region" description="Basic and acidic residues" evidence="2">
    <location>
        <begin position="290"/>
        <end position="309"/>
    </location>
</feature>
<evidence type="ECO:0000313" key="5">
    <source>
        <dbReference type="EMBL" id="MFC4495960.1"/>
    </source>
</evidence>
<organism evidence="5 6">
    <name type="scientific">Streptomyces ovatisporus</name>
    <dbReference type="NCBI Taxonomy" id="1128682"/>
    <lineage>
        <taxon>Bacteria</taxon>
        <taxon>Bacillati</taxon>
        <taxon>Actinomycetota</taxon>
        <taxon>Actinomycetes</taxon>
        <taxon>Kitasatosporales</taxon>
        <taxon>Streptomycetaceae</taxon>
        <taxon>Streptomyces</taxon>
    </lineage>
</organism>
<feature type="signal peptide" evidence="3">
    <location>
        <begin position="1"/>
        <end position="28"/>
    </location>
</feature>
<feature type="region of interest" description="Disordered" evidence="2">
    <location>
        <begin position="27"/>
        <end position="96"/>
    </location>
</feature>
<name>A0ABV9AAH0_9ACTN</name>
<accession>A0ABV9AAH0</accession>
<dbReference type="Pfam" id="PF01510">
    <property type="entry name" value="Amidase_2"/>
    <property type="match status" value="1"/>
</dbReference>
<dbReference type="InterPro" id="IPR036505">
    <property type="entry name" value="Amidase/PGRP_sf"/>
</dbReference>
<comment type="caution">
    <text evidence="5">The sequence shown here is derived from an EMBL/GenBank/DDBJ whole genome shotgun (WGS) entry which is preliminary data.</text>
</comment>
<sequence>MRALLVTSIGVACAGALLLLPLTPTESADSTLPGDRSAPAEDAAPPAARDVRAESGTGVPGSTQSLPLGAPSDSTRSGDKLLSAWEDDPSGGRRVASRKVKPFSLVGVVWEDAGAEPRGQLQVQTRASGSGRWSSWRSLDTHGGHSPEAGSKGRSGERALGSTAPLWAGNSDAVRVRIVPHKTPTRTTGQSNGQEQGNAELPGGARLELVDPGPGTPSGGAGGREQREGGDPEPGAGQASGQTSGQASGGAADEAAGSHEQRPGGVLPAMTKAQTRATYGDEAADATSSRSDRPQDTHIGPRPDIVTRKGWGADESMREKEFSYSKSIKAAFVHHSAETNDYTCGQVPSIIRGIYRYHVKSSRWRDLGYNFLVDKCGKIYEGRAGGMARAVMGAHTFGFNADTTGIAVLGTYSKETAPKAVTEALAKLTAWKLGVHGVDARGKVTLTSGGGTKHKKGTKVSFNAVSGHRDGFVTECPGEKLYSELPAIRNDAGRLQGR</sequence>
<feature type="compositionally biased region" description="Low complexity" evidence="2">
    <location>
        <begin position="235"/>
        <end position="255"/>
    </location>
</feature>
<proteinExistence type="inferred from homology"/>
<evidence type="ECO:0000259" key="4">
    <source>
        <dbReference type="SMART" id="SM00701"/>
    </source>
</evidence>
<feature type="compositionally biased region" description="Low complexity" evidence="2">
    <location>
        <begin position="128"/>
        <end position="138"/>
    </location>
</feature>
<feature type="domain" description="Peptidoglycan recognition protein family" evidence="4">
    <location>
        <begin position="303"/>
        <end position="451"/>
    </location>
</feature>
<feature type="compositionally biased region" description="Polar residues" evidence="2">
    <location>
        <begin position="185"/>
        <end position="197"/>
    </location>
</feature>
<dbReference type="SUPFAM" id="SSF55846">
    <property type="entry name" value="N-acetylmuramoyl-L-alanine amidase-like"/>
    <property type="match status" value="1"/>
</dbReference>